<name>A0A974HXY0_XENLA</name>
<evidence type="ECO:0000313" key="3">
    <source>
        <dbReference type="Proteomes" id="UP000694892"/>
    </source>
</evidence>
<feature type="compositionally biased region" description="Basic and acidic residues" evidence="1">
    <location>
        <begin position="37"/>
        <end position="57"/>
    </location>
</feature>
<reference evidence="3" key="1">
    <citation type="journal article" date="2016" name="Nature">
        <title>Genome evolution in the allotetraploid frog Xenopus laevis.</title>
        <authorList>
            <person name="Session A.M."/>
            <person name="Uno Y."/>
            <person name="Kwon T."/>
            <person name="Chapman J.A."/>
            <person name="Toyoda A."/>
            <person name="Takahashi S."/>
            <person name="Fukui A."/>
            <person name="Hikosaka A."/>
            <person name="Suzuki A."/>
            <person name="Kondo M."/>
            <person name="van Heeringen S.J."/>
            <person name="Quigley I."/>
            <person name="Heinz S."/>
            <person name="Ogino H."/>
            <person name="Ochi H."/>
            <person name="Hellsten U."/>
            <person name="Lyons J.B."/>
            <person name="Simakov O."/>
            <person name="Putnam N."/>
            <person name="Stites J."/>
            <person name="Kuroki Y."/>
            <person name="Tanaka T."/>
            <person name="Michiue T."/>
            <person name="Watanabe M."/>
            <person name="Bogdanovic O."/>
            <person name="Lister R."/>
            <person name="Georgiou G."/>
            <person name="Paranjpe S.S."/>
            <person name="van Kruijsbergen I."/>
            <person name="Shu S."/>
            <person name="Carlson J."/>
            <person name="Kinoshita T."/>
            <person name="Ohta Y."/>
            <person name="Mawaribuchi S."/>
            <person name="Jenkins J."/>
            <person name="Grimwood J."/>
            <person name="Schmutz J."/>
            <person name="Mitros T."/>
            <person name="Mozaffari S.V."/>
            <person name="Suzuki Y."/>
            <person name="Haramoto Y."/>
            <person name="Yamamoto T.S."/>
            <person name="Takagi C."/>
            <person name="Heald R."/>
            <person name="Miller K."/>
            <person name="Haudenschild C."/>
            <person name="Kitzman J."/>
            <person name="Nakayama T."/>
            <person name="Izutsu Y."/>
            <person name="Robert J."/>
            <person name="Fortriede J."/>
            <person name="Burns K."/>
            <person name="Lotay V."/>
            <person name="Karimi K."/>
            <person name="Yasuoka Y."/>
            <person name="Dichmann D.S."/>
            <person name="Flajnik M.F."/>
            <person name="Houston D.W."/>
            <person name="Shendure J."/>
            <person name="DuPasquier L."/>
            <person name="Vize P.D."/>
            <person name="Zorn A.M."/>
            <person name="Ito M."/>
            <person name="Marcotte E.M."/>
            <person name="Wallingford J.B."/>
            <person name="Ito Y."/>
            <person name="Asashima M."/>
            <person name="Ueno N."/>
            <person name="Matsuda Y."/>
            <person name="Veenstra G.J."/>
            <person name="Fujiyama A."/>
            <person name="Harland R.M."/>
            <person name="Taira M."/>
            <person name="Rokhsar D.S."/>
        </authorList>
    </citation>
    <scope>NUCLEOTIDE SEQUENCE [LARGE SCALE GENOMIC DNA]</scope>
    <source>
        <strain evidence="3">J</strain>
    </source>
</reference>
<feature type="region of interest" description="Disordered" evidence="1">
    <location>
        <begin position="1"/>
        <end position="57"/>
    </location>
</feature>
<dbReference type="Proteomes" id="UP000694892">
    <property type="component" value="Chromosome 2L"/>
</dbReference>
<dbReference type="EMBL" id="CM004468">
    <property type="protein sequence ID" value="OCT94547.1"/>
    <property type="molecule type" value="Genomic_DNA"/>
</dbReference>
<accession>A0A974HXY0</accession>
<dbReference type="AlphaFoldDB" id="A0A974HXY0"/>
<evidence type="ECO:0000256" key="1">
    <source>
        <dbReference type="SAM" id="MobiDB-lite"/>
    </source>
</evidence>
<sequence length="103" mass="12119">MIWEKEKKLQESAGYEKEEGSSCSGVERRGSRSRRRSSSEEVRDHQRSSGSGKRDREAIMKRLQRVWVMYQFTDNYPSSRDASCFPMQLHFTSCCSEHFKSEQ</sequence>
<proteinExistence type="predicted"/>
<protein>
    <submittedName>
        <fullName evidence="2">Uncharacterized protein</fullName>
    </submittedName>
</protein>
<feature type="compositionally biased region" description="Basic and acidic residues" evidence="1">
    <location>
        <begin position="1"/>
        <end position="30"/>
    </location>
</feature>
<organism evidence="2 3">
    <name type="scientific">Xenopus laevis</name>
    <name type="common">African clawed frog</name>
    <dbReference type="NCBI Taxonomy" id="8355"/>
    <lineage>
        <taxon>Eukaryota</taxon>
        <taxon>Metazoa</taxon>
        <taxon>Chordata</taxon>
        <taxon>Craniata</taxon>
        <taxon>Vertebrata</taxon>
        <taxon>Euteleostomi</taxon>
        <taxon>Amphibia</taxon>
        <taxon>Batrachia</taxon>
        <taxon>Anura</taxon>
        <taxon>Pipoidea</taxon>
        <taxon>Pipidae</taxon>
        <taxon>Xenopodinae</taxon>
        <taxon>Xenopus</taxon>
        <taxon>Xenopus</taxon>
    </lineage>
</organism>
<gene>
    <name evidence="2" type="ORF">XELAEV_18012221mg</name>
</gene>
<evidence type="ECO:0000313" key="2">
    <source>
        <dbReference type="EMBL" id="OCT94547.1"/>
    </source>
</evidence>